<dbReference type="GO" id="GO:0005743">
    <property type="term" value="C:mitochondrial inner membrane"/>
    <property type="evidence" value="ECO:0007669"/>
    <property type="project" value="UniProtKB-SubCell"/>
</dbReference>
<keyword evidence="8 11" id="KW-0472">Membrane</keyword>
<keyword evidence="3 9" id="KW-0812">Transmembrane</keyword>
<feature type="transmembrane region" description="Helical" evidence="11">
    <location>
        <begin position="369"/>
        <end position="387"/>
    </location>
</feature>
<evidence type="ECO:0000256" key="9">
    <source>
        <dbReference type="RuleBase" id="RU003945"/>
    </source>
</evidence>
<feature type="transmembrane region" description="Helical" evidence="11">
    <location>
        <begin position="214"/>
        <end position="236"/>
    </location>
</feature>
<dbReference type="PANTHER" id="PTHR12428:SF66">
    <property type="entry name" value="MITOCHONDRIAL INNER MEMBRANE PROTEIN OXA1L"/>
    <property type="match status" value="1"/>
</dbReference>
<keyword evidence="6 11" id="KW-1133">Transmembrane helix</keyword>
<accession>A0AAD3TR96</accession>
<dbReference type="EMBL" id="BTCM01000002">
    <property type="protein sequence ID" value="GMK55032.1"/>
    <property type="molecule type" value="Genomic_DNA"/>
</dbReference>
<keyword evidence="4" id="KW-0999">Mitochondrion inner membrane</keyword>
<evidence type="ECO:0000256" key="6">
    <source>
        <dbReference type="ARBA" id="ARBA00022989"/>
    </source>
</evidence>
<feature type="transmembrane region" description="Helical" evidence="11">
    <location>
        <begin position="292"/>
        <end position="310"/>
    </location>
</feature>
<feature type="transmembrane region" description="Helical" evidence="11">
    <location>
        <begin position="338"/>
        <end position="357"/>
    </location>
</feature>
<evidence type="ECO:0000256" key="8">
    <source>
        <dbReference type="ARBA" id="ARBA00023136"/>
    </source>
</evidence>
<dbReference type="GO" id="GO:0032979">
    <property type="term" value="P:protein insertion into mitochondrial inner membrane from matrix"/>
    <property type="evidence" value="ECO:0007669"/>
    <property type="project" value="TreeGrafter"/>
</dbReference>
<protein>
    <recommendedName>
        <fullName evidence="12">Membrane insertase YidC/Oxa/ALB C-terminal domain-containing protein</fullName>
    </recommendedName>
</protein>
<evidence type="ECO:0000256" key="7">
    <source>
        <dbReference type="ARBA" id="ARBA00023128"/>
    </source>
</evidence>
<reference evidence="13" key="2">
    <citation type="submission" date="2023-06" db="EMBL/GenBank/DDBJ databases">
        <authorList>
            <person name="Kobayashi Y."/>
            <person name="Kayamori A."/>
            <person name="Aoki K."/>
            <person name="Shiwa Y."/>
            <person name="Fujita N."/>
            <person name="Sugita T."/>
            <person name="Iwasaki W."/>
            <person name="Tanaka N."/>
            <person name="Takashima M."/>
        </authorList>
    </citation>
    <scope>NUCLEOTIDE SEQUENCE</scope>
    <source>
        <strain evidence="13">HIS016</strain>
    </source>
</reference>
<comment type="similarity">
    <text evidence="2 9">Belongs to the OXA1/ALB3/YidC family.</text>
</comment>
<comment type="caution">
    <text evidence="13">The sequence shown here is derived from an EMBL/GenBank/DDBJ whole genome shotgun (WGS) entry which is preliminary data.</text>
</comment>
<dbReference type="Pfam" id="PF02096">
    <property type="entry name" value="60KD_IMP"/>
    <property type="match status" value="1"/>
</dbReference>
<dbReference type="Proteomes" id="UP001222932">
    <property type="component" value="Unassembled WGS sequence"/>
</dbReference>
<evidence type="ECO:0000313" key="13">
    <source>
        <dbReference type="EMBL" id="GMK55032.1"/>
    </source>
</evidence>
<evidence type="ECO:0000256" key="4">
    <source>
        <dbReference type="ARBA" id="ARBA00022792"/>
    </source>
</evidence>
<sequence>MLVRSLPARALAQSRHAHASVRHLSVASMARAGAARSPSAVALGKRPALTRGTIMAVQLGGTRDLSWNPFKSSAPAQATEATTPVPPAVEVATEASASAQALTTPVPASDIAAVPSEHAVSAASHLTSTAPDHQFHSDPSSLLPQSPANASTPTLEDLITNSGLPLEQVLASPEAVHAAMKVSDLKLMGLDHSWYSIPGWLCDSLVGMHVITGLPWWGSIIALTLTMRLMLFPLLVRTTKHNVRMAAVSPQFQGIMMRLKKSQAEGDQMGSALAQQNLKTLMKEHDVSPFRSMILPLVSMPLFISLFFGLRKLAALPVPQLHEGGFGWVLDLTVPDPLYILPVTSLAFQILVFGMGADSPAASSQRTMAHFRNFFLVASPLMLIFVSKMPAAVLFYWTTSNMFTALQAWLLRQGFVKRLLRIPTPKAVPPPPEDALLNPNPSIKETFKAMVDWQKSMMERARDKQAAAAAAQSIRRERVRTVDPARPGAEHKSTVRENFAQTRTAGFLESAKADADAHARAMPIKPEEAKRLRVEEARRKRRGQQ</sequence>
<feature type="compositionally biased region" description="Basic and acidic residues" evidence="10">
    <location>
        <begin position="511"/>
        <end position="538"/>
    </location>
</feature>
<evidence type="ECO:0000313" key="14">
    <source>
        <dbReference type="Proteomes" id="UP001222932"/>
    </source>
</evidence>
<evidence type="ECO:0000259" key="12">
    <source>
        <dbReference type="Pfam" id="PF02096"/>
    </source>
</evidence>
<evidence type="ECO:0000256" key="10">
    <source>
        <dbReference type="SAM" id="MobiDB-lite"/>
    </source>
</evidence>
<dbReference type="InterPro" id="IPR028055">
    <property type="entry name" value="YidC/Oxa/ALB_C"/>
</dbReference>
<dbReference type="NCBIfam" id="TIGR03592">
    <property type="entry name" value="yidC_oxa1_cterm"/>
    <property type="match status" value="1"/>
</dbReference>
<dbReference type="AlphaFoldDB" id="A0AAD3TR96"/>
<reference evidence="13" key="1">
    <citation type="journal article" date="2023" name="BMC Genomics">
        <title>Chromosome-level genome assemblies of Cutaneotrichosporon spp. (Trichosporonales, Basidiomycota) reveal imbalanced evolution between nucleotide sequences and chromosome synteny.</title>
        <authorList>
            <person name="Kobayashi Y."/>
            <person name="Kayamori A."/>
            <person name="Aoki K."/>
            <person name="Shiwa Y."/>
            <person name="Matsutani M."/>
            <person name="Fujita N."/>
            <person name="Sugita T."/>
            <person name="Iwasaki W."/>
            <person name="Tanaka N."/>
            <person name="Takashima M."/>
        </authorList>
    </citation>
    <scope>NUCLEOTIDE SEQUENCE</scope>
    <source>
        <strain evidence="13">HIS016</strain>
    </source>
</reference>
<dbReference type="PANTHER" id="PTHR12428">
    <property type="entry name" value="OXA1"/>
    <property type="match status" value="1"/>
</dbReference>
<feature type="region of interest" description="Disordered" evidence="10">
    <location>
        <begin position="467"/>
        <end position="545"/>
    </location>
</feature>
<gene>
    <name evidence="13" type="ORF">CspeluHIS016_0200880</name>
</gene>
<feature type="region of interest" description="Disordered" evidence="10">
    <location>
        <begin position="129"/>
        <end position="155"/>
    </location>
</feature>
<dbReference type="GO" id="GO:0032977">
    <property type="term" value="F:membrane insertase activity"/>
    <property type="evidence" value="ECO:0007669"/>
    <property type="project" value="InterPro"/>
</dbReference>
<evidence type="ECO:0000256" key="2">
    <source>
        <dbReference type="ARBA" id="ARBA00009877"/>
    </source>
</evidence>
<organism evidence="13 14">
    <name type="scientific">Cutaneotrichosporon spelunceum</name>
    <dbReference type="NCBI Taxonomy" id="1672016"/>
    <lineage>
        <taxon>Eukaryota</taxon>
        <taxon>Fungi</taxon>
        <taxon>Dikarya</taxon>
        <taxon>Basidiomycota</taxon>
        <taxon>Agaricomycotina</taxon>
        <taxon>Tremellomycetes</taxon>
        <taxon>Trichosporonales</taxon>
        <taxon>Trichosporonaceae</taxon>
        <taxon>Cutaneotrichosporon</taxon>
    </lineage>
</organism>
<feature type="domain" description="Membrane insertase YidC/Oxa/ALB C-terminal" evidence="12">
    <location>
        <begin position="216"/>
        <end position="412"/>
    </location>
</feature>
<evidence type="ECO:0000256" key="11">
    <source>
        <dbReference type="SAM" id="Phobius"/>
    </source>
</evidence>
<evidence type="ECO:0000256" key="3">
    <source>
        <dbReference type="ARBA" id="ARBA00022692"/>
    </source>
</evidence>
<evidence type="ECO:0000256" key="5">
    <source>
        <dbReference type="ARBA" id="ARBA00022946"/>
    </source>
</evidence>
<name>A0AAD3TR96_9TREE</name>
<dbReference type="InterPro" id="IPR001708">
    <property type="entry name" value="YidC/ALB3/OXA1/COX18"/>
</dbReference>
<evidence type="ECO:0000256" key="1">
    <source>
        <dbReference type="ARBA" id="ARBA00004448"/>
    </source>
</evidence>
<proteinExistence type="inferred from homology"/>
<dbReference type="CDD" id="cd20069">
    <property type="entry name" value="5TM_Oxa1-like"/>
    <property type="match status" value="1"/>
</dbReference>
<comment type="subcellular location">
    <subcellularLocation>
        <location evidence="9">Membrane</location>
        <topology evidence="9">Multi-pass membrane protein</topology>
    </subcellularLocation>
    <subcellularLocation>
        <location evidence="1">Mitochondrion inner membrane</location>
        <topology evidence="1">Multi-pass membrane protein</topology>
    </subcellularLocation>
</comment>
<keyword evidence="7" id="KW-0496">Mitochondrion</keyword>
<feature type="compositionally biased region" description="Basic and acidic residues" evidence="10">
    <location>
        <begin position="474"/>
        <end position="495"/>
    </location>
</feature>
<keyword evidence="5" id="KW-0809">Transit peptide</keyword>
<keyword evidence="14" id="KW-1185">Reference proteome</keyword>